<proteinExistence type="predicted"/>
<gene>
    <name evidence="2" type="primary">NLRP4</name>
    <name evidence="2" type="ORF">SPIL2461_LOCUS9944</name>
</gene>
<dbReference type="SUPFAM" id="SSF52047">
    <property type="entry name" value="RNI-like"/>
    <property type="match status" value="1"/>
</dbReference>
<dbReference type="GO" id="GO:0005829">
    <property type="term" value="C:cytosol"/>
    <property type="evidence" value="ECO:0007669"/>
    <property type="project" value="TreeGrafter"/>
</dbReference>
<dbReference type="GO" id="GO:0005634">
    <property type="term" value="C:nucleus"/>
    <property type="evidence" value="ECO:0007669"/>
    <property type="project" value="TreeGrafter"/>
</dbReference>
<name>A0A812QT89_SYMPI</name>
<dbReference type="InterPro" id="IPR032675">
    <property type="entry name" value="LRR_dom_sf"/>
</dbReference>
<dbReference type="GO" id="GO:0048471">
    <property type="term" value="C:perinuclear region of cytoplasm"/>
    <property type="evidence" value="ECO:0007669"/>
    <property type="project" value="TreeGrafter"/>
</dbReference>
<evidence type="ECO:0000313" key="3">
    <source>
        <dbReference type="Proteomes" id="UP000649617"/>
    </source>
</evidence>
<dbReference type="Gene3D" id="3.80.10.10">
    <property type="entry name" value="Ribonuclease Inhibitor"/>
    <property type="match status" value="1"/>
</dbReference>
<dbReference type="PANTHER" id="PTHR24113:SF15">
    <property type="entry name" value="NACHT DOMAIN-CONTAINING PROTEIN"/>
    <property type="match status" value="1"/>
</dbReference>
<dbReference type="GO" id="GO:0031267">
    <property type="term" value="F:small GTPase binding"/>
    <property type="evidence" value="ECO:0007669"/>
    <property type="project" value="TreeGrafter"/>
</dbReference>
<protein>
    <submittedName>
        <fullName evidence="2">NLRP4 protein</fullName>
    </submittedName>
</protein>
<organism evidence="2 3">
    <name type="scientific">Symbiodinium pilosum</name>
    <name type="common">Dinoflagellate</name>
    <dbReference type="NCBI Taxonomy" id="2952"/>
    <lineage>
        <taxon>Eukaryota</taxon>
        <taxon>Sar</taxon>
        <taxon>Alveolata</taxon>
        <taxon>Dinophyceae</taxon>
        <taxon>Suessiales</taxon>
        <taxon>Symbiodiniaceae</taxon>
        <taxon>Symbiodinium</taxon>
    </lineage>
</organism>
<dbReference type="Proteomes" id="UP000649617">
    <property type="component" value="Unassembled WGS sequence"/>
</dbReference>
<accession>A0A812QT89</accession>
<dbReference type="PANTHER" id="PTHR24113">
    <property type="entry name" value="RAN GTPASE-ACTIVATING PROTEIN 1"/>
    <property type="match status" value="1"/>
</dbReference>
<dbReference type="Pfam" id="PF13516">
    <property type="entry name" value="LRR_6"/>
    <property type="match status" value="2"/>
</dbReference>
<dbReference type="GO" id="GO:0005096">
    <property type="term" value="F:GTPase activator activity"/>
    <property type="evidence" value="ECO:0007669"/>
    <property type="project" value="InterPro"/>
</dbReference>
<dbReference type="InterPro" id="IPR027038">
    <property type="entry name" value="RanGap"/>
</dbReference>
<keyword evidence="3" id="KW-1185">Reference proteome</keyword>
<reference evidence="2" key="1">
    <citation type="submission" date="2021-02" db="EMBL/GenBank/DDBJ databases">
        <authorList>
            <person name="Dougan E. K."/>
            <person name="Rhodes N."/>
            <person name="Thang M."/>
            <person name="Chan C."/>
        </authorList>
    </citation>
    <scope>NUCLEOTIDE SEQUENCE</scope>
</reference>
<feature type="region of interest" description="Disordered" evidence="1">
    <location>
        <begin position="687"/>
        <end position="720"/>
    </location>
</feature>
<evidence type="ECO:0000256" key="1">
    <source>
        <dbReference type="SAM" id="MobiDB-lite"/>
    </source>
</evidence>
<dbReference type="InterPro" id="IPR001611">
    <property type="entry name" value="Leu-rich_rpt"/>
</dbReference>
<sequence>MPLAAQDYNMDKAQHLLDFLTYANIRLVKFDHLKKLAEEGQLWPRREDGKEALVNLQELRCLRPSEYSPSGLRYFSASGLHGERKFVHIVSLSHSWEAQDPWQEEKPLHFRHEHADPFGWQLHCLVKSVEAFEDEISKERWRMWKFCDDVVEYWVFVDFISLPQYRRKFVQNEFFQRAMGSMHIMYAHAYVTRVFRIEQLTPEKWKQSHPRLINIYCEQTGKVEPRPFNDLKENSTPYFERGWCVAEMQWMSTQGHVIGFAPMPPDVFQARVALGDSQEGLPYSTDAARFSALPLKFTHRSDAELVQHLQEKVFVERAVQRRDLQAFRLPKQEVELLALALPHFENLERLVIHDCCDIRSAGAAGLAKGFERLRNISRVQINSRSLGDAGTKMLSRALAPRMYALRLLDFSGCHMGDVGAAAIATAFQNSGPPDEVRLADNRIGDVGALALAEMLPCAVYDKTPYGGCCRCSVDLVGNPITNAGVDRVCGVLHRDWLFTDYAFKAAFREVWVEVALKLIAVALVAVASSFQSLMMTLGFTLGTAMVLGTLKPYRQRQVNDLQCFCFFCLSAAAAGFAWHHNVLARGALAAPFAVAAVQALRPDGPEALALRLFEAASVQWPALQKGEAVELTVEWKTHYSEHLSCDEAATSTIGAMLSLDKENATLATRLAAVATWLTLVQGDSHRASKTEYRSPNQEKDRIGKYSVPPESRPDKPVDVAPPQAPGKFALIVATPFIPLPFGFLARKLLDPVDGELRLNCRAFTGFLLPSVEHHLEDLSVEAPLRQDVVIGQLTGNAEEDHLSPFVEMNGADGSIDVTKDSKGLEFNVCQLHWSAHPAFRIGSAHARAANDQIKDMAMIDHLWSSYKASSGPYLKVCKALVDASEGDQLQPLGQTRARSLLPILLLKLALVAKVVVLIPQDSLEIIDRAIFAKLMKVHFEMYVLVLLAMPSAPNPKDQINWQTPIPLSHMSAAVDANQNVEDMKVELSKKAVQGCNFLQEEANYEFEFLAACVWLPFLRKSDAWATPLPAPRLLSNRQKDTDRPDPSIFEYWHAIGAPQDFASMPHDPPQIEMESAELRISCPVGSFLSSVEYAFTKPAGSWGGKQHFLKGVCSNSHTVETAANSQFSTSGLCTDVAALFSDHVVAVMTGLVFSRPSNDAAKIKHSTCKLAYLWSSDGPYHIPGSSLMDSQDIFCENDCDARSLIASGAYAYILRPAEQGGEIDVWKSHHLDYDDRLQWIKAIQGPYTRVELASKVSSITSVTLARNYMVFGLSNGQVSWTSIEFEYSYMPMISVGELAGKPISSLVARGSFIFAASYQAMLVYMISMMPRPVALSKKFLVLPRKDSKRKKDGVLGLTVVGSHMYIASQQHIHRISIETQEAAYAYHKQGLTAAFAGIQDGFLYMSWLTAKTVLDNYKEKEELAKIPLHFRNSADMVKVMPVGERSWDAVVPVVVSPDHAYAARTHGAVELDLQKGSAKEDSALELCSTCYIKSIALWRGRVYQAISRIRVVMTKPAAPLHPETMRYMEEMGFRQSPLA</sequence>
<comment type="caution">
    <text evidence="2">The sequence shown here is derived from an EMBL/GenBank/DDBJ whole genome shotgun (WGS) entry which is preliminary data.</text>
</comment>
<dbReference type="OrthoDB" id="2345911at2759"/>
<feature type="compositionally biased region" description="Basic and acidic residues" evidence="1">
    <location>
        <begin position="687"/>
        <end position="703"/>
    </location>
</feature>
<dbReference type="EMBL" id="CAJNIZ010017779">
    <property type="protein sequence ID" value="CAE7403068.1"/>
    <property type="molecule type" value="Genomic_DNA"/>
</dbReference>
<evidence type="ECO:0000313" key="2">
    <source>
        <dbReference type="EMBL" id="CAE7403068.1"/>
    </source>
</evidence>
<dbReference type="GO" id="GO:0006913">
    <property type="term" value="P:nucleocytoplasmic transport"/>
    <property type="evidence" value="ECO:0007669"/>
    <property type="project" value="TreeGrafter"/>
</dbReference>